<evidence type="ECO:0000313" key="2">
    <source>
        <dbReference type="Proteomes" id="UP001056120"/>
    </source>
</evidence>
<dbReference type="Proteomes" id="UP001056120">
    <property type="component" value="Linkage Group LG04"/>
</dbReference>
<reference evidence="1 2" key="2">
    <citation type="journal article" date="2022" name="Mol. Ecol. Resour.">
        <title>The genomes of chicory, endive, great burdock and yacon provide insights into Asteraceae paleo-polyploidization history and plant inulin production.</title>
        <authorList>
            <person name="Fan W."/>
            <person name="Wang S."/>
            <person name="Wang H."/>
            <person name="Wang A."/>
            <person name="Jiang F."/>
            <person name="Liu H."/>
            <person name="Zhao H."/>
            <person name="Xu D."/>
            <person name="Zhang Y."/>
        </authorList>
    </citation>
    <scope>NUCLEOTIDE SEQUENCE [LARGE SCALE GENOMIC DNA]</scope>
    <source>
        <strain evidence="2">cv. Yunnan</strain>
        <tissue evidence="1">Leaves</tissue>
    </source>
</reference>
<comment type="caution">
    <text evidence="1">The sequence shown here is derived from an EMBL/GenBank/DDBJ whole genome shotgun (WGS) entry which is preliminary data.</text>
</comment>
<dbReference type="EMBL" id="CM042021">
    <property type="protein sequence ID" value="KAI3817579.1"/>
    <property type="molecule type" value="Genomic_DNA"/>
</dbReference>
<reference evidence="2" key="1">
    <citation type="journal article" date="2022" name="Mol. Ecol. Resour.">
        <title>The genomes of chicory, endive, great burdock and yacon provide insights into Asteraceae palaeo-polyploidization history and plant inulin production.</title>
        <authorList>
            <person name="Fan W."/>
            <person name="Wang S."/>
            <person name="Wang H."/>
            <person name="Wang A."/>
            <person name="Jiang F."/>
            <person name="Liu H."/>
            <person name="Zhao H."/>
            <person name="Xu D."/>
            <person name="Zhang Y."/>
        </authorList>
    </citation>
    <scope>NUCLEOTIDE SEQUENCE [LARGE SCALE GENOMIC DNA]</scope>
    <source>
        <strain evidence="2">cv. Yunnan</strain>
    </source>
</reference>
<accession>A0ACB9JBL6</accession>
<protein>
    <submittedName>
        <fullName evidence="1">Uncharacterized protein</fullName>
    </submittedName>
</protein>
<name>A0ACB9JBL6_9ASTR</name>
<proteinExistence type="predicted"/>
<sequence length="73" mass="8737">MSVYEEAARESQFYDEDADGVFQIPIVPSFSTSVGSCYYIQFHRGLFFFFFRSLRTTRTTCRKRIRAKRFEEL</sequence>
<gene>
    <name evidence="1" type="ORF">L1987_11374</name>
</gene>
<evidence type="ECO:0000313" key="1">
    <source>
        <dbReference type="EMBL" id="KAI3817579.1"/>
    </source>
</evidence>
<keyword evidence="2" id="KW-1185">Reference proteome</keyword>
<organism evidence="1 2">
    <name type="scientific">Smallanthus sonchifolius</name>
    <dbReference type="NCBI Taxonomy" id="185202"/>
    <lineage>
        <taxon>Eukaryota</taxon>
        <taxon>Viridiplantae</taxon>
        <taxon>Streptophyta</taxon>
        <taxon>Embryophyta</taxon>
        <taxon>Tracheophyta</taxon>
        <taxon>Spermatophyta</taxon>
        <taxon>Magnoliopsida</taxon>
        <taxon>eudicotyledons</taxon>
        <taxon>Gunneridae</taxon>
        <taxon>Pentapetalae</taxon>
        <taxon>asterids</taxon>
        <taxon>campanulids</taxon>
        <taxon>Asterales</taxon>
        <taxon>Asteraceae</taxon>
        <taxon>Asteroideae</taxon>
        <taxon>Heliantheae alliance</taxon>
        <taxon>Millerieae</taxon>
        <taxon>Smallanthus</taxon>
    </lineage>
</organism>